<evidence type="ECO:0000313" key="1">
    <source>
        <dbReference type="EMBL" id="JAD32543.1"/>
    </source>
</evidence>
<dbReference type="EMBL" id="GBRH01265352">
    <property type="protein sequence ID" value="JAD32543.1"/>
    <property type="molecule type" value="Transcribed_RNA"/>
</dbReference>
<organism evidence="1">
    <name type="scientific">Arundo donax</name>
    <name type="common">Giant reed</name>
    <name type="synonym">Donax arundinaceus</name>
    <dbReference type="NCBI Taxonomy" id="35708"/>
    <lineage>
        <taxon>Eukaryota</taxon>
        <taxon>Viridiplantae</taxon>
        <taxon>Streptophyta</taxon>
        <taxon>Embryophyta</taxon>
        <taxon>Tracheophyta</taxon>
        <taxon>Spermatophyta</taxon>
        <taxon>Magnoliopsida</taxon>
        <taxon>Liliopsida</taxon>
        <taxon>Poales</taxon>
        <taxon>Poaceae</taxon>
        <taxon>PACMAD clade</taxon>
        <taxon>Arundinoideae</taxon>
        <taxon>Arundineae</taxon>
        <taxon>Arundo</taxon>
    </lineage>
</organism>
<proteinExistence type="predicted"/>
<name>A0A0A8Z4A9_ARUDO</name>
<reference evidence="1" key="1">
    <citation type="submission" date="2014-09" db="EMBL/GenBank/DDBJ databases">
        <authorList>
            <person name="Magalhaes I.L.F."/>
            <person name="Oliveira U."/>
            <person name="Santos F.R."/>
            <person name="Vidigal T.H.D.A."/>
            <person name="Brescovit A.D."/>
            <person name="Santos A.J."/>
        </authorList>
    </citation>
    <scope>NUCLEOTIDE SEQUENCE</scope>
    <source>
        <tissue evidence="1">Shoot tissue taken approximately 20 cm above the soil surface</tissue>
    </source>
</reference>
<accession>A0A0A8Z4A9</accession>
<protein>
    <submittedName>
        <fullName evidence="1">Uncharacterized protein</fullName>
    </submittedName>
</protein>
<sequence>MRRRESSTKKRSI</sequence>
<reference evidence="1" key="2">
    <citation type="journal article" date="2015" name="Data Brief">
        <title>Shoot transcriptome of the giant reed, Arundo donax.</title>
        <authorList>
            <person name="Barrero R.A."/>
            <person name="Guerrero F.D."/>
            <person name="Moolhuijzen P."/>
            <person name="Goolsby J.A."/>
            <person name="Tidwell J."/>
            <person name="Bellgard S.E."/>
            <person name="Bellgard M.I."/>
        </authorList>
    </citation>
    <scope>NUCLEOTIDE SEQUENCE</scope>
    <source>
        <tissue evidence="1">Shoot tissue taken approximately 20 cm above the soil surface</tissue>
    </source>
</reference>